<evidence type="ECO:0008006" key="4">
    <source>
        <dbReference type="Google" id="ProtNLM"/>
    </source>
</evidence>
<dbReference type="PANTHER" id="PTHR40036">
    <property type="entry name" value="MACROCIN O-METHYLTRANSFERASE"/>
    <property type="match status" value="1"/>
</dbReference>
<dbReference type="Gene3D" id="3.40.50.150">
    <property type="entry name" value="Vaccinia Virus protein VP39"/>
    <property type="match status" value="1"/>
</dbReference>
<sequence length="278" mass="31548">MPSAAWSVTASAASPDPPTTTTAGVRIMLRSHVKQVLRRFGYKIEKIDALEESIPAAYNRSPFLPRVYRGALDRYLYFKEMLESVRDVEGDIVECGVSIGHGALLFSLLGEYIGVNRTYYGFDSFEGFPDPVEKDEKTPIKGRGFWANPPDTVMKVLRDGRLSDEVIRNRIRLMKGWFHETLPRYDGRIALLHLDCDLYESYKLSLEELYEKVRPGGVIMFDEYNDDRWPGATKAIDEFFAGKPESVQAHPKCHWKYHVRKAADGSAMALRSSADALE</sequence>
<reference evidence="2" key="1">
    <citation type="submission" date="2019-12" db="EMBL/GenBank/DDBJ databases">
        <title>Comparative genomics gives insights into the taxonomy of the Azoarcus-Aromatoleum group and reveals separate origins of nif in the plant-associated Azoarcus and non-plant-associated Aromatoleum sub-groups.</title>
        <authorList>
            <person name="Lafos M."/>
            <person name="Maluk M."/>
            <person name="Batista M."/>
            <person name="Junghare M."/>
            <person name="Carmona M."/>
            <person name="Faoro H."/>
            <person name="Cruz L.M."/>
            <person name="Battistoni F."/>
            <person name="De Souza E."/>
            <person name="Pedrosa F."/>
            <person name="Chen W.-M."/>
            <person name="Poole P.S."/>
            <person name="Dixon R.A."/>
            <person name="James E.K."/>
        </authorList>
    </citation>
    <scope>NUCLEOTIDE SEQUENCE</scope>
    <source>
        <strain evidence="2">LuFRes1</strain>
    </source>
</reference>
<dbReference type="EMBL" id="WTVG01000001">
    <property type="protein sequence ID" value="NMG23253.1"/>
    <property type="molecule type" value="Genomic_DNA"/>
</dbReference>
<dbReference type="SUPFAM" id="SSF53335">
    <property type="entry name" value="S-adenosyl-L-methionine-dependent methyltransferases"/>
    <property type="match status" value="1"/>
</dbReference>
<proteinExistence type="predicted"/>
<protein>
    <recommendedName>
        <fullName evidence="4">Macrocin O-methyltransferase</fullName>
    </recommendedName>
</protein>
<dbReference type="InterPro" id="IPR008884">
    <property type="entry name" value="TylF_MeTrfase"/>
</dbReference>
<evidence type="ECO:0000313" key="3">
    <source>
        <dbReference type="Proteomes" id="UP000615989"/>
    </source>
</evidence>
<keyword evidence="3" id="KW-1185">Reference proteome</keyword>
<dbReference type="Pfam" id="PF05711">
    <property type="entry name" value="TylF"/>
    <property type="match status" value="1"/>
</dbReference>
<evidence type="ECO:0000256" key="1">
    <source>
        <dbReference type="SAM" id="MobiDB-lite"/>
    </source>
</evidence>
<evidence type="ECO:0000313" key="2">
    <source>
        <dbReference type="EMBL" id="NMG23253.1"/>
    </source>
</evidence>
<organism evidence="2 3">
    <name type="scientific">Aromatoleum anaerobium</name>
    <dbReference type="NCBI Taxonomy" id="182180"/>
    <lineage>
        <taxon>Bacteria</taxon>
        <taxon>Pseudomonadati</taxon>
        <taxon>Pseudomonadota</taxon>
        <taxon>Betaproteobacteria</taxon>
        <taxon>Rhodocyclales</taxon>
        <taxon>Rhodocyclaceae</taxon>
        <taxon>Aromatoleum</taxon>
    </lineage>
</organism>
<feature type="region of interest" description="Disordered" evidence="1">
    <location>
        <begin position="1"/>
        <end position="20"/>
    </location>
</feature>
<dbReference type="Proteomes" id="UP000615989">
    <property type="component" value="Unassembled WGS sequence"/>
</dbReference>
<gene>
    <name evidence="2" type="ORF">GO606_00690</name>
</gene>
<dbReference type="RefSeq" id="WP_169116666.1">
    <property type="nucleotide sequence ID" value="NZ_WTVG02000040.1"/>
</dbReference>
<name>A0ABX1PH29_9RHOO</name>
<dbReference type="PANTHER" id="PTHR40036:SF1">
    <property type="entry name" value="MACROCIN O-METHYLTRANSFERASE"/>
    <property type="match status" value="1"/>
</dbReference>
<accession>A0ABX1PH29</accession>
<comment type="caution">
    <text evidence="2">The sequence shown here is derived from an EMBL/GenBank/DDBJ whole genome shotgun (WGS) entry which is preliminary data.</text>
</comment>
<dbReference type="InterPro" id="IPR029063">
    <property type="entry name" value="SAM-dependent_MTases_sf"/>
</dbReference>